<proteinExistence type="predicted"/>
<protein>
    <submittedName>
        <fullName evidence="1">Putative ovule protein</fullName>
    </submittedName>
</protein>
<dbReference type="EMBL" id="GEDG01035131">
    <property type="protein sequence ID" value="JAP09379.1"/>
    <property type="molecule type" value="Transcribed_RNA"/>
</dbReference>
<organism evidence="1">
    <name type="scientific">Solanum chacoense</name>
    <name type="common">Chaco potato</name>
    <dbReference type="NCBI Taxonomy" id="4108"/>
    <lineage>
        <taxon>Eukaryota</taxon>
        <taxon>Viridiplantae</taxon>
        <taxon>Streptophyta</taxon>
        <taxon>Embryophyta</taxon>
        <taxon>Tracheophyta</taxon>
        <taxon>Spermatophyta</taxon>
        <taxon>Magnoliopsida</taxon>
        <taxon>eudicotyledons</taxon>
        <taxon>Gunneridae</taxon>
        <taxon>Pentapetalae</taxon>
        <taxon>asterids</taxon>
        <taxon>lamiids</taxon>
        <taxon>Solanales</taxon>
        <taxon>Solanaceae</taxon>
        <taxon>Solanoideae</taxon>
        <taxon>Solaneae</taxon>
        <taxon>Solanum</taxon>
    </lineage>
</organism>
<evidence type="ECO:0000313" key="1">
    <source>
        <dbReference type="EMBL" id="JAP09379.1"/>
    </source>
</evidence>
<name>A0A0V0GN59_SOLCH</name>
<reference evidence="1" key="1">
    <citation type="submission" date="2015-12" db="EMBL/GenBank/DDBJ databases">
        <title>Gene expression during late stages of embryo sac development: a critical building block for successful pollen-pistil interactions.</title>
        <authorList>
            <person name="Liu Y."/>
            <person name="Joly V."/>
            <person name="Sabar M."/>
            <person name="Matton D.P."/>
        </authorList>
    </citation>
    <scope>NUCLEOTIDE SEQUENCE</scope>
</reference>
<dbReference type="AlphaFoldDB" id="A0A0V0GN59"/>
<feature type="non-terminal residue" evidence="1">
    <location>
        <position position="1"/>
    </location>
</feature>
<accession>A0A0V0GN59</accession>
<sequence>SVFSVYFKYLPFFIFLLKNPNPNNGKDEVFIDSCCCTRFQPNSHEIRTKQQRGWLGLIDRPRSLTWRASARARTSLQLAGRICRRLCSAVRTGDDAKS</sequence>